<dbReference type="EMBL" id="JADIKJ010000018">
    <property type="protein sequence ID" value="MFK2901775.1"/>
    <property type="molecule type" value="Genomic_DNA"/>
</dbReference>
<gene>
    <name evidence="1" type="ORF">ISP15_15665</name>
</gene>
<name>A0ABW8JPV5_9GAMM</name>
<proteinExistence type="predicted"/>
<organism evidence="1 2">
    <name type="scientific">Dyella jejuensis</name>
    <dbReference type="NCBI Taxonomy" id="1432009"/>
    <lineage>
        <taxon>Bacteria</taxon>
        <taxon>Pseudomonadati</taxon>
        <taxon>Pseudomonadota</taxon>
        <taxon>Gammaproteobacteria</taxon>
        <taxon>Lysobacterales</taxon>
        <taxon>Rhodanobacteraceae</taxon>
        <taxon>Dyella</taxon>
    </lineage>
</organism>
<evidence type="ECO:0000313" key="1">
    <source>
        <dbReference type="EMBL" id="MFK2901775.1"/>
    </source>
</evidence>
<sequence>MTTIDTKMDLGSDTYRTLLESWNTSQFTRIGPQIEALPGWTPDARLIGTCRFVNS</sequence>
<evidence type="ECO:0000313" key="2">
    <source>
        <dbReference type="Proteomes" id="UP001620461"/>
    </source>
</evidence>
<accession>A0ABW8JPV5</accession>
<protein>
    <submittedName>
        <fullName evidence="1">Uncharacterized protein</fullName>
    </submittedName>
</protein>
<dbReference type="Proteomes" id="UP001620461">
    <property type="component" value="Unassembled WGS sequence"/>
</dbReference>
<comment type="caution">
    <text evidence="1">The sequence shown here is derived from an EMBL/GenBank/DDBJ whole genome shotgun (WGS) entry which is preliminary data.</text>
</comment>
<reference evidence="1 2" key="1">
    <citation type="submission" date="2020-10" db="EMBL/GenBank/DDBJ databases">
        <title>Phylogeny of dyella-like bacteria.</title>
        <authorList>
            <person name="Fu J."/>
        </authorList>
    </citation>
    <scope>NUCLEOTIDE SEQUENCE [LARGE SCALE GENOMIC DNA]</scope>
    <source>
        <strain evidence="1 2">JP1</strain>
    </source>
</reference>
<keyword evidence="2" id="KW-1185">Reference proteome</keyword>
<dbReference type="RefSeq" id="WP_404548624.1">
    <property type="nucleotide sequence ID" value="NZ_JADIKJ010000018.1"/>
</dbReference>